<protein>
    <submittedName>
        <fullName evidence="2">Uncharacterized protein</fullName>
    </submittedName>
</protein>
<dbReference type="EMBL" id="JARKIE010000546">
    <property type="protein sequence ID" value="KAJ7629317.1"/>
    <property type="molecule type" value="Genomic_DNA"/>
</dbReference>
<organism evidence="2 3">
    <name type="scientific">Mycena rosella</name>
    <name type="common">Pink bonnet</name>
    <name type="synonym">Agaricus rosellus</name>
    <dbReference type="NCBI Taxonomy" id="1033263"/>
    <lineage>
        <taxon>Eukaryota</taxon>
        <taxon>Fungi</taxon>
        <taxon>Dikarya</taxon>
        <taxon>Basidiomycota</taxon>
        <taxon>Agaricomycotina</taxon>
        <taxon>Agaricomycetes</taxon>
        <taxon>Agaricomycetidae</taxon>
        <taxon>Agaricales</taxon>
        <taxon>Marasmiineae</taxon>
        <taxon>Mycenaceae</taxon>
        <taxon>Mycena</taxon>
    </lineage>
</organism>
<name>A0AAD7FMY3_MYCRO</name>
<feature type="region of interest" description="Disordered" evidence="1">
    <location>
        <begin position="1"/>
        <end position="20"/>
    </location>
</feature>
<sequence length="220" mass="23408">MGVDRLNNENDLEGLSGEFPERNHIGSNKIVASHESAVDAVMGMTNNGTMEPGLLRALVTRHSNDGCRQGAVLPSVPPAAGVMAVSRMPTWHERRWCFVHITFGVTNAPSRARTARSLSAVVPPRISKRHASAFAPGVTPRSGCGQDIRTLSLRHADGSAETSGESPLLRSEGVPKAIVCEYDGAWEGFGRSLALSDSQKQATCKLCAAGAGLQTKFWSS</sequence>
<gene>
    <name evidence="2" type="ORF">B0H17DRAFT_1150631</name>
</gene>
<dbReference type="AlphaFoldDB" id="A0AAD7FMY3"/>
<accession>A0AAD7FMY3</accession>
<reference evidence="2" key="1">
    <citation type="submission" date="2023-03" db="EMBL/GenBank/DDBJ databases">
        <title>Massive genome expansion in bonnet fungi (Mycena s.s.) driven by repeated elements and novel gene families across ecological guilds.</title>
        <authorList>
            <consortium name="Lawrence Berkeley National Laboratory"/>
            <person name="Harder C.B."/>
            <person name="Miyauchi S."/>
            <person name="Viragh M."/>
            <person name="Kuo A."/>
            <person name="Thoen E."/>
            <person name="Andreopoulos B."/>
            <person name="Lu D."/>
            <person name="Skrede I."/>
            <person name="Drula E."/>
            <person name="Henrissat B."/>
            <person name="Morin E."/>
            <person name="Kohler A."/>
            <person name="Barry K."/>
            <person name="LaButti K."/>
            <person name="Morin E."/>
            <person name="Salamov A."/>
            <person name="Lipzen A."/>
            <person name="Mereny Z."/>
            <person name="Hegedus B."/>
            <person name="Baldrian P."/>
            <person name="Stursova M."/>
            <person name="Weitz H."/>
            <person name="Taylor A."/>
            <person name="Grigoriev I.V."/>
            <person name="Nagy L.G."/>
            <person name="Martin F."/>
            <person name="Kauserud H."/>
        </authorList>
    </citation>
    <scope>NUCLEOTIDE SEQUENCE</scope>
    <source>
        <strain evidence="2">CBHHK067</strain>
    </source>
</reference>
<evidence type="ECO:0000313" key="2">
    <source>
        <dbReference type="EMBL" id="KAJ7629317.1"/>
    </source>
</evidence>
<evidence type="ECO:0000256" key="1">
    <source>
        <dbReference type="SAM" id="MobiDB-lite"/>
    </source>
</evidence>
<proteinExistence type="predicted"/>
<dbReference type="Proteomes" id="UP001221757">
    <property type="component" value="Unassembled WGS sequence"/>
</dbReference>
<comment type="caution">
    <text evidence="2">The sequence shown here is derived from an EMBL/GenBank/DDBJ whole genome shotgun (WGS) entry which is preliminary data.</text>
</comment>
<evidence type="ECO:0000313" key="3">
    <source>
        <dbReference type="Proteomes" id="UP001221757"/>
    </source>
</evidence>
<keyword evidence="3" id="KW-1185">Reference proteome</keyword>